<name>A0A2P2P9T2_RHIMU</name>
<reference evidence="2" key="1">
    <citation type="submission" date="2018-02" db="EMBL/GenBank/DDBJ databases">
        <title>Rhizophora mucronata_Transcriptome.</title>
        <authorList>
            <person name="Meera S.P."/>
            <person name="Sreeshan A."/>
            <person name="Augustine A."/>
        </authorList>
    </citation>
    <scope>NUCLEOTIDE SEQUENCE</scope>
    <source>
        <tissue evidence="2">Leaf</tissue>
    </source>
</reference>
<keyword evidence="1" id="KW-0812">Transmembrane</keyword>
<dbReference type="EMBL" id="GGEC01070887">
    <property type="protein sequence ID" value="MBX51371.1"/>
    <property type="molecule type" value="Transcribed_RNA"/>
</dbReference>
<organism evidence="2">
    <name type="scientific">Rhizophora mucronata</name>
    <name type="common">Asiatic mangrove</name>
    <dbReference type="NCBI Taxonomy" id="61149"/>
    <lineage>
        <taxon>Eukaryota</taxon>
        <taxon>Viridiplantae</taxon>
        <taxon>Streptophyta</taxon>
        <taxon>Embryophyta</taxon>
        <taxon>Tracheophyta</taxon>
        <taxon>Spermatophyta</taxon>
        <taxon>Magnoliopsida</taxon>
        <taxon>eudicotyledons</taxon>
        <taxon>Gunneridae</taxon>
        <taxon>Pentapetalae</taxon>
        <taxon>rosids</taxon>
        <taxon>fabids</taxon>
        <taxon>Malpighiales</taxon>
        <taxon>Rhizophoraceae</taxon>
        <taxon>Rhizophora</taxon>
    </lineage>
</organism>
<keyword evidence="1" id="KW-0472">Membrane</keyword>
<protein>
    <submittedName>
        <fullName evidence="2">Uncharacterized protein</fullName>
    </submittedName>
</protein>
<sequence>MCYSILAPVSEGNQQQMENIFSCFFISMVLEFRKVVGILLFSNS</sequence>
<evidence type="ECO:0000256" key="1">
    <source>
        <dbReference type="SAM" id="Phobius"/>
    </source>
</evidence>
<dbReference type="AlphaFoldDB" id="A0A2P2P9T2"/>
<keyword evidence="1" id="KW-1133">Transmembrane helix</keyword>
<evidence type="ECO:0000313" key="2">
    <source>
        <dbReference type="EMBL" id="MBX51371.1"/>
    </source>
</evidence>
<feature type="transmembrane region" description="Helical" evidence="1">
    <location>
        <begin position="20"/>
        <end position="41"/>
    </location>
</feature>
<proteinExistence type="predicted"/>
<accession>A0A2P2P9T2</accession>